<keyword evidence="1" id="KW-1133">Transmembrane helix</keyword>
<dbReference type="Pfam" id="PF00534">
    <property type="entry name" value="Glycos_transf_1"/>
    <property type="match status" value="1"/>
</dbReference>
<dbReference type="PANTHER" id="PTHR12526:SF630">
    <property type="entry name" value="GLYCOSYLTRANSFERASE"/>
    <property type="match status" value="1"/>
</dbReference>
<dbReference type="InterPro" id="IPR028098">
    <property type="entry name" value="Glyco_trans_4-like_N"/>
</dbReference>
<evidence type="ECO:0000259" key="2">
    <source>
        <dbReference type="Pfam" id="PF00534"/>
    </source>
</evidence>
<feature type="domain" description="Glycosyltransferase subfamily 4-like N-terminal" evidence="3">
    <location>
        <begin position="17"/>
        <end position="184"/>
    </location>
</feature>
<name>A0A4R7PYD4_9FLAO</name>
<feature type="domain" description="Glycosyl transferase family 1" evidence="2">
    <location>
        <begin position="201"/>
        <end position="357"/>
    </location>
</feature>
<organism evidence="4 5">
    <name type="scientific">Gelidibacter sediminis</name>
    <dbReference type="NCBI Taxonomy" id="1608710"/>
    <lineage>
        <taxon>Bacteria</taxon>
        <taxon>Pseudomonadati</taxon>
        <taxon>Bacteroidota</taxon>
        <taxon>Flavobacteriia</taxon>
        <taxon>Flavobacteriales</taxon>
        <taxon>Flavobacteriaceae</taxon>
        <taxon>Gelidibacter</taxon>
    </lineage>
</organism>
<protein>
    <submittedName>
        <fullName evidence="4">N-acetylgalactosamine-N, N'-diacetylbacillosaminyl-diphospho-undecaprenol 4-alpha-N-acetylgalactosaminyltransferase</fullName>
    </submittedName>
</protein>
<sequence>MKTKKNISILSIDYGAGGTERVISLLLQHLVNDYNVTLVLFYNYIDYEIPDGVELEILSSSMSRENTLFRKAKDTLAVTFKYHRLIRRKKIDVSLAFLALPNIINGIMAMWNKDLRTIISERCYPSIMYKANISSRLLANYMFPYFYSKNDHLFSNSIHINKDLKDHFNVNMPMSVIYNPISVDENLRKLPEEIVTTKIFRFINVGSLYHAKNQMMIIKTLPLLEKNNFQFEHAGVGEMESEIRKSLKELEVEEQVTFLGKISHVRQALIKNDCFVLSSRTEGFPNVVLEAMSVGLPVIATNCMSGPLELLNDNEPVNIKDGEFVQCKYGILINVDDTIALAKALTYLKAHPVVRQKYSLAGFERAKRNDLKIIYNQVTELIEG</sequence>
<dbReference type="Proteomes" id="UP000294689">
    <property type="component" value="Unassembled WGS sequence"/>
</dbReference>
<keyword evidence="1" id="KW-0812">Transmembrane</keyword>
<dbReference type="PANTHER" id="PTHR12526">
    <property type="entry name" value="GLYCOSYLTRANSFERASE"/>
    <property type="match status" value="1"/>
</dbReference>
<accession>A0A4R7PYD4</accession>
<dbReference type="Gene3D" id="3.40.50.2000">
    <property type="entry name" value="Glycogen Phosphorylase B"/>
    <property type="match status" value="2"/>
</dbReference>
<reference evidence="4 5" key="1">
    <citation type="submission" date="2019-03" db="EMBL/GenBank/DDBJ databases">
        <title>Genomic Encyclopedia of Archaeal and Bacterial Type Strains, Phase II (KMG-II): from individual species to whole genera.</title>
        <authorList>
            <person name="Goeker M."/>
        </authorList>
    </citation>
    <scope>NUCLEOTIDE SEQUENCE [LARGE SCALE GENOMIC DNA]</scope>
    <source>
        <strain evidence="4 5">DSM 28135</strain>
    </source>
</reference>
<keyword evidence="4" id="KW-0808">Transferase</keyword>
<evidence type="ECO:0000259" key="3">
    <source>
        <dbReference type="Pfam" id="PF13439"/>
    </source>
</evidence>
<dbReference type="CDD" id="cd03811">
    <property type="entry name" value="GT4_GT28_WabH-like"/>
    <property type="match status" value="1"/>
</dbReference>
<keyword evidence="5" id="KW-1185">Reference proteome</keyword>
<proteinExistence type="predicted"/>
<dbReference type="RefSeq" id="WP_133758051.1">
    <property type="nucleotide sequence ID" value="NZ_SOBW01000008.1"/>
</dbReference>
<dbReference type="GO" id="GO:0016757">
    <property type="term" value="F:glycosyltransferase activity"/>
    <property type="evidence" value="ECO:0007669"/>
    <property type="project" value="UniProtKB-ARBA"/>
</dbReference>
<dbReference type="SUPFAM" id="SSF53756">
    <property type="entry name" value="UDP-Glycosyltransferase/glycogen phosphorylase"/>
    <property type="match status" value="1"/>
</dbReference>
<evidence type="ECO:0000313" key="4">
    <source>
        <dbReference type="EMBL" id="TDU40007.1"/>
    </source>
</evidence>
<dbReference type="OrthoDB" id="798298at2"/>
<dbReference type="InterPro" id="IPR001296">
    <property type="entry name" value="Glyco_trans_1"/>
</dbReference>
<feature type="transmembrane region" description="Helical" evidence="1">
    <location>
        <begin position="91"/>
        <end position="111"/>
    </location>
</feature>
<evidence type="ECO:0000313" key="5">
    <source>
        <dbReference type="Proteomes" id="UP000294689"/>
    </source>
</evidence>
<dbReference type="AlphaFoldDB" id="A0A4R7PYD4"/>
<gene>
    <name evidence="4" type="ORF">BXY82_2046</name>
</gene>
<keyword evidence="1" id="KW-0472">Membrane</keyword>
<evidence type="ECO:0000256" key="1">
    <source>
        <dbReference type="SAM" id="Phobius"/>
    </source>
</evidence>
<comment type="caution">
    <text evidence="4">The sequence shown here is derived from an EMBL/GenBank/DDBJ whole genome shotgun (WGS) entry which is preliminary data.</text>
</comment>
<dbReference type="Pfam" id="PF13439">
    <property type="entry name" value="Glyco_transf_4"/>
    <property type="match status" value="1"/>
</dbReference>
<dbReference type="EMBL" id="SOBW01000008">
    <property type="protein sequence ID" value="TDU40007.1"/>
    <property type="molecule type" value="Genomic_DNA"/>
</dbReference>